<sequence>MKKIIFLSLLAFLMKANAQDTRVQKIDSLFSVLAAKQEFNGNVLIAEKGNVIYRKSFGLRDEGQKLPLTDNSIFELASVSKQFTAMGIVLLEQKGKLEYDDALSKYIPELFFYKDVTIRQLLNHTGGLPDYMQLVGTKGDTTKINTNKDIIALFAKEKPQALFTPGSKFEYSNTGYALLASVIEKASGKTYAAFLADNIFKPLKMENTFVYNRRLAPRKIADYAYGYVYDASQKKVLPDNDPNNNYVVCLDGIVGDGAINSTTTDLLKWDRALYTEKLVSKKSLHLVFTPPVLPNDEKTSYGFGWMIAKFDDYGRIANHSGGWPGYVTFIERHTDNDKTIIVLQNNENGLSFLNNLRRLLYGKAPVVVKDSHTEITLTEAQLQPFVGEYELEAGYNMAITLDNAQLYSQLPGQQKFPIFPETENAFFLKVVKAQLVFEKDEQGSVTAATLKQNGNELKIKKMK</sequence>
<evidence type="ECO:0000259" key="4">
    <source>
        <dbReference type="Pfam" id="PF00144"/>
    </source>
</evidence>
<feature type="domain" description="Beta-lactamase-related" evidence="4">
    <location>
        <begin position="34"/>
        <end position="349"/>
    </location>
</feature>
<feature type="signal peptide" evidence="3">
    <location>
        <begin position="1"/>
        <end position="18"/>
    </location>
</feature>
<proteinExistence type="predicted"/>
<dbReference type="InterPro" id="IPR050491">
    <property type="entry name" value="AmpC-like"/>
</dbReference>
<name>A0A7Y9C803_9FLAO</name>
<dbReference type="SUPFAM" id="SSF56601">
    <property type="entry name" value="beta-lactamase/transpeptidase-like"/>
    <property type="match status" value="1"/>
</dbReference>
<evidence type="ECO:0000313" key="6">
    <source>
        <dbReference type="EMBL" id="NYA71973.1"/>
    </source>
</evidence>
<dbReference type="PANTHER" id="PTHR46825">
    <property type="entry name" value="D-ALANYL-D-ALANINE-CARBOXYPEPTIDASE/ENDOPEPTIDASE AMPH"/>
    <property type="match status" value="1"/>
</dbReference>
<keyword evidence="7" id="KW-1185">Reference proteome</keyword>
<organism evidence="6 7">
    <name type="scientific">Flavobacterium agri</name>
    <dbReference type="NCBI Taxonomy" id="2743471"/>
    <lineage>
        <taxon>Bacteria</taxon>
        <taxon>Pseudomonadati</taxon>
        <taxon>Bacteroidota</taxon>
        <taxon>Flavobacteriia</taxon>
        <taxon>Flavobacteriales</taxon>
        <taxon>Flavobacteriaceae</taxon>
        <taxon>Flavobacterium</taxon>
    </lineage>
</organism>
<dbReference type="RefSeq" id="WP_176006783.1">
    <property type="nucleotide sequence ID" value="NZ_JABWMI010000015.1"/>
</dbReference>
<comment type="caution">
    <text evidence="6">The sequence shown here is derived from an EMBL/GenBank/DDBJ whole genome shotgun (WGS) entry which is preliminary data.</text>
</comment>
<dbReference type="GO" id="GO:0016020">
    <property type="term" value="C:membrane"/>
    <property type="evidence" value="ECO:0007669"/>
    <property type="project" value="UniProtKB-SubCell"/>
</dbReference>
<gene>
    <name evidence="6" type="ORF">HZF10_13675</name>
</gene>
<evidence type="ECO:0000256" key="3">
    <source>
        <dbReference type="SAM" id="SignalP"/>
    </source>
</evidence>
<keyword evidence="6" id="KW-0378">Hydrolase</keyword>
<dbReference type="InterPro" id="IPR001466">
    <property type="entry name" value="Beta-lactam-related"/>
</dbReference>
<reference evidence="6 7" key="1">
    <citation type="submission" date="2020-07" db="EMBL/GenBank/DDBJ databases">
        <authorList>
            <person name="Sun Q."/>
        </authorList>
    </citation>
    <scope>NUCLEOTIDE SEQUENCE [LARGE SCALE GENOMIC DNA]</scope>
    <source>
        <strain evidence="6 7">MAH-1</strain>
    </source>
</reference>
<keyword evidence="3" id="KW-0732">Signal</keyword>
<dbReference type="PANTHER" id="PTHR46825:SF11">
    <property type="entry name" value="PENICILLIN-BINDING PROTEIN 4"/>
    <property type="match status" value="1"/>
</dbReference>
<dbReference type="AlphaFoldDB" id="A0A7Y9C803"/>
<dbReference type="Pfam" id="PF00144">
    <property type="entry name" value="Beta-lactamase"/>
    <property type="match status" value="1"/>
</dbReference>
<dbReference type="Proteomes" id="UP000535020">
    <property type="component" value="Unassembled WGS sequence"/>
</dbReference>
<dbReference type="EMBL" id="JACBJI010000006">
    <property type="protein sequence ID" value="NYA71973.1"/>
    <property type="molecule type" value="Genomic_DNA"/>
</dbReference>
<dbReference type="GO" id="GO:0016787">
    <property type="term" value="F:hydrolase activity"/>
    <property type="evidence" value="ECO:0007669"/>
    <property type="project" value="UniProtKB-KW"/>
</dbReference>
<evidence type="ECO:0000256" key="2">
    <source>
        <dbReference type="ARBA" id="ARBA00023136"/>
    </source>
</evidence>
<protein>
    <submittedName>
        <fullName evidence="6">Serine hydrolase</fullName>
    </submittedName>
</protein>
<feature type="chain" id="PRO_5030548647" evidence="3">
    <location>
        <begin position="19"/>
        <end position="463"/>
    </location>
</feature>
<dbReference type="InterPro" id="IPR012338">
    <property type="entry name" value="Beta-lactam/transpept-like"/>
</dbReference>
<evidence type="ECO:0000259" key="5">
    <source>
        <dbReference type="Pfam" id="PF11954"/>
    </source>
</evidence>
<evidence type="ECO:0000256" key="1">
    <source>
        <dbReference type="ARBA" id="ARBA00004370"/>
    </source>
</evidence>
<feature type="domain" description="Peptidase S12 Pab87-related C-terminal" evidence="5">
    <location>
        <begin position="374"/>
        <end position="455"/>
    </location>
</feature>
<evidence type="ECO:0000313" key="7">
    <source>
        <dbReference type="Proteomes" id="UP000535020"/>
    </source>
</evidence>
<comment type="subcellular location">
    <subcellularLocation>
        <location evidence="1">Membrane</location>
    </subcellularLocation>
</comment>
<dbReference type="Pfam" id="PF11954">
    <property type="entry name" value="DUF3471"/>
    <property type="match status" value="1"/>
</dbReference>
<dbReference type="InterPro" id="IPR021860">
    <property type="entry name" value="Peptidase_S12_Pab87-rel_C"/>
</dbReference>
<accession>A0A7Y9C803</accession>
<dbReference type="Gene3D" id="3.40.710.10">
    <property type="entry name" value="DD-peptidase/beta-lactamase superfamily"/>
    <property type="match status" value="1"/>
</dbReference>
<keyword evidence="2" id="KW-0472">Membrane</keyword>